<dbReference type="SMART" id="SM00129">
    <property type="entry name" value="KISc"/>
    <property type="match status" value="1"/>
</dbReference>
<keyword evidence="4 6" id="KW-0067">ATP-binding</keyword>
<dbReference type="Gene3D" id="3.40.850.10">
    <property type="entry name" value="Kinesin motor domain"/>
    <property type="match status" value="1"/>
</dbReference>
<evidence type="ECO:0000256" key="7">
    <source>
        <dbReference type="RuleBase" id="RU000394"/>
    </source>
</evidence>
<reference evidence="10" key="1">
    <citation type="submission" date="2019-03" db="EMBL/GenBank/DDBJ databases">
        <title>Long read genome sequence of the mycoparasitic Pythium oligandrum ATCC 38472 isolated from sugarbeet rhizosphere.</title>
        <authorList>
            <person name="Gaulin E."/>
        </authorList>
    </citation>
    <scope>NUCLEOTIDE SEQUENCE</scope>
    <source>
        <strain evidence="10">ATCC 38472_TT</strain>
    </source>
</reference>
<dbReference type="PROSITE" id="PS50067">
    <property type="entry name" value="KINESIN_MOTOR_2"/>
    <property type="match status" value="1"/>
</dbReference>
<feature type="compositionally biased region" description="Basic and acidic residues" evidence="8">
    <location>
        <begin position="221"/>
        <end position="238"/>
    </location>
</feature>
<keyword evidence="3 6" id="KW-0547">Nucleotide-binding</keyword>
<comment type="similarity">
    <text evidence="6 7">Belongs to the TRAFAC class myosin-kinesin ATPase superfamily. Kinesin family.</text>
</comment>
<evidence type="ECO:0000256" key="6">
    <source>
        <dbReference type="PROSITE-ProRule" id="PRU00283"/>
    </source>
</evidence>
<evidence type="ECO:0000313" key="10">
    <source>
        <dbReference type="EMBL" id="TMW68714.1"/>
    </source>
</evidence>
<keyword evidence="7" id="KW-0493">Microtubule</keyword>
<evidence type="ECO:0000256" key="1">
    <source>
        <dbReference type="ARBA" id="ARBA00004496"/>
    </source>
</evidence>
<feature type="compositionally biased region" description="Polar residues" evidence="8">
    <location>
        <begin position="562"/>
        <end position="576"/>
    </location>
</feature>
<sequence>MLIADAVFQKDSSQSDVFHSVEDCIDGLLAGYDCSVFAYGQTGTGKTYTMSGLPPNKEMSVESDEDFIELIQRQSFGIVPRCIQKLFDQIDKARTEEGSGVTFTVYCSFVEIYNEKIYDILSANLVALSPSSKRQRDVRNLDHRAGWNRPQPTKETPSLPIRQKLDGSVFIDGLTSRKISTRAEMLQAFCEGSMNREVRDNLYNQHSSRGHSIFQITLRKNIESEHGTKSSPRRERNEASNAGAAPKSRLSRLFFVDLAGSEKWHVNGSELSDKYASELASINKSLSALTNCVLALTQKERAHVPFRDSVLTRLLQSCLQGVGRTAFIVTVSPAKDSLEESFATLRFAERLKTLRCRPIRKKVFSNELMGEQRMYYERQIQNMRLEVARLRELLKKAQRRNQEITENTATVANLALTEENRRLKELLMHSERNRLSKRDEERVGRSSLHAATVSPQQMTGKQIVSPRPFSEDESSKSASLDDSSDGIGGSSTPQPRTSRRADVVDVESGKAATGGDQQQYSTLVNQLQDQEARLNWMLEAEMEAQNTRTRSQTVIEGEEAKQTSVTSPTRKPTITRSWAVERALQRNLPTIPQPVRNPHGDGKDKTPVPSESNAALIRQRYMINEEAAELRRRKEDVVRDPARTTDKSRISSHASSDLAAASVSQSQTKHTPPTRPIAPSRPARGIEGHTNSPKTTDQAKSSSILKLFGTGTPDQLGKSKDELVDQYKRARRAELEAMLRTMVHR</sequence>
<dbReference type="AlphaFoldDB" id="A0A8K1FPU2"/>
<comment type="caution">
    <text evidence="10">The sequence shown here is derived from an EMBL/GenBank/DDBJ whole genome shotgun (WGS) entry which is preliminary data.</text>
</comment>
<keyword evidence="2" id="KW-0963">Cytoplasm</keyword>
<accession>A0A8K1FPU2</accession>
<dbReference type="PROSITE" id="PS00411">
    <property type="entry name" value="KINESIN_MOTOR_1"/>
    <property type="match status" value="1"/>
</dbReference>
<feature type="region of interest" description="Disordered" evidence="8">
    <location>
        <begin position="429"/>
        <end position="521"/>
    </location>
</feature>
<dbReference type="EMBL" id="SPLM01000002">
    <property type="protein sequence ID" value="TMW68714.1"/>
    <property type="molecule type" value="Genomic_DNA"/>
</dbReference>
<feature type="compositionally biased region" description="Low complexity" evidence="8">
    <location>
        <begin position="651"/>
        <end position="666"/>
    </location>
</feature>
<evidence type="ECO:0000256" key="5">
    <source>
        <dbReference type="ARBA" id="ARBA00023054"/>
    </source>
</evidence>
<dbReference type="InterPro" id="IPR001752">
    <property type="entry name" value="Kinesin_motor_dom"/>
</dbReference>
<organism evidence="10 11">
    <name type="scientific">Pythium oligandrum</name>
    <name type="common">Mycoparasitic fungus</name>
    <dbReference type="NCBI Taxonomy" id="41045"/>
    <lineage>
        <taxon>Eukaryota</taxon>
        <taxon>Sar</taxon>
        <taxon>Stramenopiles</taxon>
        <taxon>Oomycota</taxon>
        <taxon>Peronosporomycetes</taxon>
        <taxon>Pythiales</taxon>
        <taxon>Pythiaceae</taxon>
        <taxon>Pythium</taxon>
    </lineage>
</organism>
<dbReference type="InterPro" id="IPR019821">
    <property type="entry name" value="Kinesin_motor_CS"/>
</dbReference>
<evidence type="ECO:0000256" key="4">
    <source>
        <dbReference type="ARBA" id="ARBA00022840"/>
    </source>
</evidence>
<feature type="region of interest" description="Disordered" evidence="8">
    <location>
        <begin position="630"/>
        <end position="701"/>
    </location>
</feature>
<dbReference type="SUPFAM" id="SSF52540">
    <property type="entry name" value="P-loop containing nucleoside triphosphate hydrolases"/>
    <property type="match status" value="1"/>
</dbReference>
<dbReference type="GO" id="GO:0007018">
    <property type="term" value="P:microtubule-based movement"/>
    <property type="evidence" value="ECO:0007669"/>
    <property type="project" value="InterPro"/>
</dbReference>
<dbReference type="OrthoDB" id="166620at2759"/>
<dbReference type="GO" id="GO:0051231">
    <property type="term" value="P:spindle elongation"/>
    <property type="evidence" value="ECO:0007669"/>
    <property type="project" value="TreeGrafter"/>
</dbReference>
<gene>
    <name evidence="10" type="ORF">Poli38472_006182</name>
</gene>
<keyword evidence="6 7" id="KW-0505">Motor protein</keyword>
<dbReference type="GO" id="GO:0003777">
    <property type="term" value="F:microtubule motor activity"/>
    <property type="evidence" value="ECO:0007669"/>
    <property type="project" value="InterPro"/>
</dbReference>
<dbReference type="GO" id="GO:0008017">
    <property type="term" value="F:microtubule binding"/>
    <property type="evidence" value="ECO:0007669"/>
    <property type="project" value="InterPro"/>
</dbReference>
<dbReference type="GO" id="GO:0005737">
    <property type="term" value="C:cytoplasm"/>
    <property type="evidence" value="ECO:0007669"/>
    <property type="project" value="UniProtKB-SubCell"/>
</dbReference>
<dbReference type="PRINTS" id="PR00380">
    <property type="entry name" value="KINESINHEAVY"/>
</dbReference>
<feature type="region of interest" description="Disordered" evidence="8">
    <location>
        <begin position="544"/>
        <end position="617"/>
    </location>
</feature>
<evidence type="ECO:0000256" key="3">
    <source>
        <dbReference type="ARBA" id="ARBA00022741"/>
    </source>
</evidence>
<dbReference type="Pfam" id="PF00225">
    <property type="entry name" value="Kinesin"/>
    <property type="match status" value="1"/>
</dbReference>
<keyword evidence="5" id="KW-0175">Coiled coil</keyword>
<dbReference type="GO" id="GO:0007052">
    <property type="term" value="P:mitotic spindle organization"/>
    <property type="evidence" value="ECO:0007669"/>
    <property type="project" value="TreeGrafter"/>
</dbReference>
<feature type="compositionally biased region" description="Polar residues" evidence="8">
    <location>
        <begin position="689"/>
        <end position="701"/>
    </location>
</feature>
<dbReference type="InterPro" id="IPR027417">
    <property type="entry name" value="P-loop_NTPase"/>
</dbReference>
<dbReference type="GO" id="GO:0005524">
    <property type="term" value="F:ATP binding"/>
    <property type="evidence" value="ECO:0007669"/>
    <property type="project" value="UniProtKB-UniRule"/>
</dbReference>
<feature type="compositionally biased region" description="Polar residues" evidence="8">
    <location>
        <begin position="544"/>
        <end position="554"/>
    </location>
</feature>
<feature type="compositionally biased region" description="Basic and acidic residues" evidence="8">
    <location>
        <begin position="429"/>
        <end position="444"/>
    </location>
</feature>
<dbReference type="GO" id="GO:0005875">
    <property type="term" value="C:microtubule associated complex"/>
    <property type="evidence" value="ECO:0007669"/>
    <property type="project" value="TreeGrafter"/>
</dbReference>
<dbReference type="InterPro" id="IPR036961">
    <property type="entry name" value="Kinesin_motor_dom_sf"/>
</dbReference>
<comment type="subcellular location">
    <subcellularLocation>
        <location evidence="1">Cytoplasm</location>
    </subcellularLocation>
</comment>
<keyword evidence="11" id="KW-1185">Reference proteome</keyword>
<feature type="compositionally biased region" description="Polar residues" evidence="8">
    <location>
        <begin position="453"/>
        <end position="462"/>
    </location>
</feature>
<dbReference type="PANTHER" id="PTHR47969:SF15">
    <property type="entry name" value="CHROMOSOME-ASSOCIATED KINESIN KIF4A-RELATED"/>
    <property type="match status" value="1"/>
</dbReference>
<evidence type="ECO:0000313" key="11">
    <source>
        <dbReference type="Proteomes" id="UP000794436"/>
    </source>
</evidence>
<evidence type="ECO:0000259" key="9">
    <source>
        <dbReference type="PROSITE" id="PS50067"/>
    </source>
</evidence>
<protein>
    <recommendedName>
        <fullName evidence="7">Kinesin-like protein</fullName>
    </recommendedName>
</protein>
<feature type="domain" description="Kinesin motor" evidence="9">
    <location>
        <begin position="1"/>
        <end position="354"/>
    </location>
</feature>
<feature type="compositionally biased region" description="Basic and acidic residues" evidence="8">
    <location>
        <begin position="630"/>
        <end position="649"/>
    </location>
</feature>
<feature type="region of interest" description="Disordered" evidence="8">
    <location>
        <begin position="137"/>
        <end position="160"/>
    </location>
</feature>
<dbReference type="InterPro" id="IPR027640">
    <property type="entry name" value="Kinesin-like_fam"/>
</dbReference>
<proteinExistence type="inferred from homology"/>
<dbReference type="PANTHER" id="PTHR47969">
    <property type="entry name" value="CHROMOSOME-ASSOCIATED KINESIN KIF4A-RELATED"/>
    <property type="match status" value="1"/>
</dbReference>
<dbReference type="Proteomes" id="UP000794436">
    <property type="component" value="Unassembled WGS sequence"/>
</dbReference>
<dbReference type="GO" id="GO:0005874">
    <property type="term" value="C:microtubule"/>
    <property type="evidence" value="ECO:0007669"/>
    <property type="project" value="UniProtKB-KW"/>
</dbReference>
<name>A0A8K1FPU2_PYTOL</name>
<feature type="region of interest" description="Disordered" evidence="8">
    <location>
        <begin position="221"/>
        <end position="245"/>
    </location>
</feature>
<evidence type="ECO:0000256" key="2">
    <source>
        <dbReference type="ARBA" id="ARBA00022490"/>
    </source>
</evidence>
<feature type="binding site" evidence="6">
    <location>
        <begin position="40"/>
        <end position="47"/>
    </location>
    <ligand>
        <name>ATP</name>
        <dbReference type="ChEBI" id="CHEBI:30616"/>
    </ligand>
</feature>
<evidence type="ECO:0000256" key="8">
    <source>
        <dbReference type="SAM" id="MobiDB-lite"/>
    </source>
</evidence>